<accession>A0AAN2CB14</accession>
<reference evidence="13 14" key="1">
    <citation type="journal article" date="2022" name="ISME Commun">
        <title>Vulcanimicrobium alpinus gen. nov. sp. nov., the first cultivated representative of the candidate phylum 'Eremiobacterota', is a metabolically versatile aerobic anoxygenic phototroph.</title>
        <authorList>
            <person name="Yabe S."/>
            <person name="Muto K."/>
            <person name="Abe K."/>
            <person name="Yokota A."/>
            <person name="Staudigel H."/>
            <person name="Tebo B.M."/>
        </authorList>
    </citation>
    <scope>NUCLEOTIDE SEQUENCE [LARGE SCALE GENOMIC DNA]</scope>
    <source>
        <strain evidence="13 14">WC8-2</strain>
    </source>
</reference>
<sequence>MNQGALPASLLVQTDSRDLERGATFLALRGERFDGHAYVAQAFSRGAACAIVDDASAVPPGRPALVVSDTLQAYLDLGSLARTRVRGPVVGITGSTGKTTTKQFLLALLRGAGVPVTATPENENNEVGVGRFLCGLEDGDARVAIVEMGARKYRDLDVLVAAARPDVGVLTNIGEAHLEIMGSRERIAETKWALPAGSRQAVLNLADEASRERARALSAHPVWYGIDLERPPHGDRGVVVEPEAVWAIAGDGTTQTHRLSIRFPGDHNRRNLAAAFAAALLCSERVPGGADAAALAEAVGTLALPHGRYEVVELRDDVRLVFDAYNASLSGTLATLATFGREEAERRIAVLGSMAELGDDSPAMHEKIGAIAATRADVVLAGGPFADDTARGVEAAGGHVYRYATNDDAVAWLRANVQRGDAILLKGSRRYKMEEIATALGAEVFR</sequence>
<dbReference type="InterPro" id="IPR004101">
    <property type="entry name" value="Mur_ligase_C"/>
</dbReference>
<name>A0AAN2CB14_UNVUL</name>
<keyword evidence="2 9" id="KW-0132">Cell division</keyword>
<evidence type="ECO:0000259" key="10">
    <source>
        <dbReference type="Pfam" id="PF01225"/>
    </source>
</evidence>
<evidence type="ECO:0000256" key="8">
    <source>
        <dbReference type="ARBA" id="ARBA00023316"/>
    </source>
</evidence>
<dbReference type="InterPro" id="IPR013221">
    <property type="entry name" value="Mur_ligase_cen"/>
</dbReference>
<feature type="domain" description="Mur ligase N-terminal catalytic" evidence="10">
    <location>
        <begin position="12"/>
        <end position="65"/>
    </location>
</feature>
<dbReference type="GO" id="GO:0009252">
    <property type="term" value="P:peptidoglycan biosynthetic process"/>
    <property type="evidence" value="ECO:0007669"/>
    <property type="project" value="UniProtKB-KW"/>
</dbReference>
<dbReference type="AlphaFoldDB" id="A0AAN2CB14"/>
<dbReference type="InterPro" id="IPR000713">
    <property type="entry name" value="Mur_ligase_N"/>
</dbReference>
<comment type="pathway">
    <text evidence="9">Cell wall biogenesis; peptidoglycan biosynthesis.</text>
</comment>
<evidence type="ECO:0000313" key="13">
    <source>
        <dbReference type="EMBL" id="BDE07934.1"/>
    </source>
</evidence>
<keyword evidence="5 9" id="KW-0133">Cell shape</keyword>
<evidence type="ECO:0000256" key="4">
    <source>
        <dbReference type="ARBA" id="ARBA00022840"/>
    </source>
</evidence>
<keyword evidence="14" id="KW-1185">Reference proteome</keyword>
<evidence type="ECO:0000256" key="5">
    <source>
        <dbReference type="ARBA" id="ARBA00022960"/>
    </source>
</evidence>
<dbReference type="EMBL" id="AP025523">
    <property type="protein sequence ID" value="BDE07934.1"/>
    <property type="molecule type" value="Genomic_DNA"/>
</dbReference>
<organism evidence="13 14">
    <name type="scientific">Vulcanimicrobium alpinum</name>
    <dbReference type="NCBI Taxonomy" id="3016050"/>
    <lineage>
        <taxon>Bacteria</taxon>
        <taxon>Bacillati</taxon>
        <taxon>Vulcanimicrobiota</taxon>
        <taxon>Vulcanimicrobiia</taxon>
        <taxon>Vulcanimicrobiales</taxon>
        <taxon>Vulcanimicrobiaceae</taxon>
        <taxon>Vulcanimicrobium</taxon>
    </lineage>
</organism>
<keyword evidence="4" id="KW-0067">ATP-binding</keyword>
<dbReference type="SUPFAM" id="SSF53244">
    <property type="entry name" value="MurD-like peptide ligases, peptide-binding domain"/>
    <property type="match status" value="1"/>
</dbReference>
<comment type="function">
    <text evidence="9">Involved in cell wall formation. Catalyzes the final step in the synthesis of UDP-N-acetylmuramoyl-pentapeptide, the precursor of murein.</text>
</comment>
<dbReference type="GO" id="GO:0005524">
    <property type="term" value="F:ATP binding"/>
    <property type="evidence" value="ECO:0007669"/>
    <property type="project" value="UniProtKB-KW"/>
</dbReference>
<dbReference type="PANTHER" id="PTHR43024">
    <property type="entry name" value="UDP-N-ACETYLMURAMOYL-TRIPEPTIDE--D-ALANYL-D-ALANINE LIGASE"/>
    <property type="match status" value="1"/>
</dbReference>
<dbReference type="PANTHER" id="PTHR43024:SF1">
    <property type="entry name" value="UDP-N-ACETYLMURAMOYL-TRIPEPTIDE--D-ALANYL-D-ALANINE LIGASE"/>
    <property type="match status" value="1"/>
</dbReference>
<feature type="domain" description="Mur ligase central" evidence="12">
    <location>
        <begin position="92"/>
        <end position="279"/>
    </location>
</feature>
<dbReference type="InterPro" id="IPR036615">
    <property type="entry name" value="Mur_ligase_C_dom_sf"/>
</dbReference>
<dbReference type="GO" id="GO:0051301">
    <property type="term" value="P:cell division"/>
    <property type="evidence" value="ECO:0007669"/>
    <property type="project" value="UniProtKB-KW"/>
</dbReference>
<evidence type="ECO:0000256" key="2">
    <source>
        <dbReference type="ARBA" id="ARBA00022618"/>
    </source>
</evidence>
<dbReference type="InterPro" id="IPR005863">
    <property type="entry name" value="UDP-N-AcMur_synth"/>
</dbReference>
<dbReference type="InterPro" id="IPR051046">
    <property type="entry name" value="MurCDEF_CellWall_CoF430Synth"/>
</dbReference>
<dbReference type="EC" id="6.3.2.10" evidence="9"/>
<dbReference type="GO" id="GO:0047480">
    <property type="term" value="F:UDP-N-acetylmuramoyl-tripeptide-D-alanyl-D-alanine ligase activity"/>
    <property type="evidence" value="ECO:0007669"/>
    <property type="project" value="UniProtKB-EC"/>
</dbReference>
<keyword evidence="6 9" id="KW-0573">Peptidoglycan synthesis</keyword>
<keyword evidence="3" id="KW-0547">Nucleotide-binding</keyword>
<dbReference type="GO" id="GO:0005737">
    <property type="term" value="C:cytoplasm"/>
    <property type="evidence" value="ECO:0007669"/>
    <property type="project" value="UniProtKB-SubCell"/>
</dbReference>
<evidence type="ECO:0000256" key="3">
    <source>
        <dbReference type="ARBA" id="ARBA00022741"/>
    </source>
</evidence>
<dbReference type="Proteomes" id="UP001317532">
    <property type="component" value="Chromosome"/>
</dbReference>
<comment type="catalytic activity">
    <reaction evidence="9">
        <text>D-alanyl-D-alanine + UDP-N-acetyl-alpha-D-muramoyl-L-alanyl-gamma-D-glutamyl-meso-2,6-diaminopimelate + ATP = UDP-N-acetyl-alpha-D-muramoyl-L-alanyl-gamma-D-glutamyl-meso-2,6-diaminopimeloyl-D-alanyl-D-alanine + ADP + phosphate + H(+)</text>
        <dbReference type="Rhea" id="RHEA:28374"/>
        <dbReference type="ChEBI" id="CHEBI:15378"/>
        <dbReference type="ChEBI" id="CHEBI:30616"/>
        <dbReference type="ChEBI" id="CHEBI:43474"/>
        <dbReference type="ChEBI" id="CHEBI:57822"/>
        <dbReference type="ChEBI" id="CHEBI:61386"/>
        <dbReference type="ChEBI" id="CHEBI:83905"/>
        <dbReference type="ChEBI" id="CHEBI:456216"/>
        <dbReference type="EC" id="6.3.2.10"/>
    </reaction>
</comment>
<dbReference type="NCBIfam" id="TIGR01143">
    <property type="entry name" value="murF"/>
    <property type="match status" value="1"/>
</dbReference>
<protein>
    <recommendedName>
        <fullName evidence="9">UDP-N-acetylmuramoyl-tripeptide--D-alanyl-D-alanine ligase</fullName>
        <ecNumber evidence="9">6.3.2.10</ecNumber>
    </recommendedName>
</protein>
<evidence type="ECO:0000313" key="14">
    <source>
        <dbReference type="Proteomes" id="UP001317532"/>
    </source>
</evidence>
<dbReference type="Pfam" id="PF01225">
    <property type="entry name" value="Mur_ligase"/>
    <property type="match status" value="1"/>
</dbReference>
<evidence type="ECO:0000256" key="1">
    <source>
        <dbReference type="ARBA" id="ARBA00022598"/>
    </source>
</evidence>
<dbReference type="SUPFAM" id="SSF53623">
    <property type="entry name" value="MurD-like peptide ligases, catalytic domain"/>
    <property type="match status" value="1"/>
</dbReference>
<dbReference type="InterPro" id="IPR036565">
    <property type="entry name" value="Mur-like_cat_sf"/>
</dbReference>
<keyword evidence="1 13" id="KW-0436">Ligase</keyword>
<evidence type="ECO:0000259" key="12">
    <source>
        <dbReference type="Pfam" id="PF08245"/>
    </source>
</evidence>
<keyword evidence="8 9" id="KW-0961">Cell wall biogenesis/degradation</keyword>
<evidence type="ECO:0000256" key="7">
    <source>
        <dbReference type="ARBA" id="ARBA00023306"/>
    </source>
</evidence>
<proteinExistence type="predicted"/>
<evidence type="ECO:0000256" key="6">
    <source>
        <dbReference type="ARBA" id="ARBA00022984"/>
    </source>
</evidence>
<dbReference type="Pfam" id="PF02875">
    <property type="entry name" value="Mur_ligase_C"/>
    <property type="match status" value="1"/>
</dbReference>
<dbReference type="GO" id="GO:0071555">
    <property type="term" value="P:cell wall organization"/>
    <property type="evidence" value="ECO:0007669"/>
    <property type="project" value="UniProtKB-KW"/>
</dbReference>
<evidence type="ECO:0000256" key="9">
    <source>
        <dbReference type="RuleBase" id="RU004136"/>
    </source>
</evidence>
<comment type="subcellular location">
    <subcellularLocation>
        <location evidence="9">Cytoplasm</location>
    </subcellularLocation>
</comment>
<feature type="domain" description="Mur ligase C-terminal" evidence="11">
    <location>
        <begin position="307"/>
        <end position="429"/>
    </location>
</feature>
<dbReference type="Gene3D" id="3.90.190.20">
    <property type="entry name" value="Mur ligase, C-terminal domain"/>
    <property type="match status" value="1"/>
</dbReference>
<dbReference type="Gene3D" id="3.40.1390.10">
    <property type="entry name" value="MurE/MurF, N-terminal domain"/>
    <property type="match status" value="1"/>
</dbReference>
<gene>
    <name evidence="13" type="primary">murF</name>
    <name evidence="13" type="ORF">WPS_32100</name>
</gene>
<dbReference type="Gene3D" id="3.40.1190.10">
    <property type="entry name" value="Mur-like, catalytic domain"/>
    <property type="match status" value="1"/>
</dbReference>
<dbReference type="Pfam" id="PF08245">
    <property type="entry name" value="Mur_ligase_M"/>
    <property type="match status" value="1"/>
</dbReference>
<dbReference type="KEGG" id="vab:WPS_32100"/>
<evidence type="ECO:0000259" key="11">
    <source>
        <dbReference type="Pfam" id="PF02875"/>
    </source>
</evidence>
<dbReference type="GO" id="GO:0008360">
    <property type="term" value="P:regulation of cell shape"/>
    <property type="evidence" value="ECO:0007669"/>
    <property type="project" value="UniProtKB-KW"/>
</dbReference>
<keyword evidence="7 9" id="KW-0131">Cell cycle</keyword>